<gene>
    <name evidence="7" type="ORF">JF290_17645</name>
</gene>
<evidence type="ECO:0000259" key="6">
    <source>
        <dbReference type="Pfam" id="PF19353"/>
    </source>
</evidence>
<name>A0A8J7J8Q5_9RHOB</name>
<dbReference type="GO" id="GO:0004222">
    <property type="term" value="F:metalloendopeptidase activity"/>
    <property type="evidence" value="ECO:0007669"/>
    <property type="project" value="TreeGrafter"/>
</dbReference>
<dbReference type="AlphaFoldDB" id="A0A8J7J8Q5"/>
<reference evidence="7" key="1">
    <citation type="submission" date="2020-12" db="EMBL/GenBank/DDBJ databases">
        <title>Sedimentitalea sp. nov., isolated from sand in Incheon.</title>
        <authorList>
            <person name="Kim W."/>
        </authorList>
    </citation>
    <scope>NUCLEOTIDE SEQUENCE</scope>
    <source>
        <strain evidence="7">CAU 1593</strain>
    </source>
</reference>
<dbReference type="InterPro" id="IPR050570">
    <property type="entry name" value="Cell_wall_metabolism_enzyme"/>
</dbReference>
<dbReference type="InterPro" id="IPR016047">
    <property type="entry name" value="M23ase_b-sheet_dom"/>
</dbReference>
<evidence type="ECO:0000256" key="1">
    <source>
        <dbReference type="ARBA" id="ARBA00022729"/>
    </source>
</evidence>
<comment type="caution">
    <text evidence="7">The sequence shown here is derived from an EMBL/GenBank/DDBJ whole genome shotgun (WGS) entry which is preliminary data.</text>
</comment>
<feature type="domain" description="DUF5930" evidence="6">
    <location>
        <begin position="1"/>
        <end position="320"/>
    </location>
</feature>
<keyword evidence="4" id="KW-1133">Transmembrane helix</keyword>
<dbReference type="Proteomes" id="UP000619079">
    <property type="component" value="Unassembled WGS sequence"/>
</dbReference>
<dbReference type="CDD" id="cd12797">
    <property type="entry name" value="M23_peptidase"/>
    <property type="match status" value="1"/>
</dbReference>
<keyword evidence="2" id="KW-0175">Coiled coil</keyword>
<accession>A0A8J7J8Q5</accession>
<dbReference type="Pfam" id="PF01551">
    <property type="entry name" value="Peptidase_M23"/>
    <property type="match status" value="1"/>
</dbReference>
<organism evidence="7 8">
    <name type="scientific">Sedimentitalea arenosa</name>
    <dbReference type="NCBI Taxonomy" id="2798803"/>
    <lineage>
        <taxon>Bacteria</taxon>
        <taxon>Pseudomonadati</taxon>
        <taxon>Pseudomonadota</taxon>
        <taxon>Alphaproteobacteria</taxon>
        <taxon>Rhodobacterales</taxon>
        <taxon>Paracoccaceae</taxon>
        <taxon>Sedimentitalea</taxon>
    </lineage>
</organism>
<proteinExistence type="predicted"/>
<dbReference type="InterPro" id="IPR011055">
    <property type="entry name" value="Dup_hybrid_motif"/>
</dbReference>
<keyword evidence="4" id="KW-0472">Membrane</keyword>
<dbReference type="SUPFAM" id="SSF51261">
    <property type="entry name" value="Duplicated hybrid motif"/>
    <property type="match status" value="1"/>
</dbReference>
<evidence type="ECO:0000259" key="5">
    <source>
        <dbReference type="Pfam" id="PF01551"/>
    </source>
</evidence>
<evidence type="ECO:0000313" key="7">
    <source>
        <dbReference type="EMBL" id="MBJ6373355.1"/>
    </source>
</evidence>
<feature type="domain" description="M23ase beta-sheet core" evidence="5">
    <location>
        <begin position="337"/>
        <end position="432"/>
    </location>
</feature>
<evidence type="ECO:0000256" key="3">
    <source>
        <dbReference type="SAM" id="MobiDB-lite"/>
    </source>
</evidence>
<dbReference type="PANTHER" id="PTHR21666">
    <property type="entry name" value="PEPTIDASE-RELATED"/>
    <property type="match status" value="1"/>
</dbReference>
<keyword evidence="1" id="KW-0732">Signal</keyword>
<dbReference type="FunFam" id="2.70.70.10:FF:000006">
    <property type="entry name" value="M23 family peptidase"/>
    <property type="match status" value="1"/>
</dbReference>
<evidence type="ECO:0000256" key="4">
    <source>
        <dbReference type="SAM" id="Phobius"/>
    </source>
</evidence>
<dbReference type="PANTHER" id="PTHR21666:SF289">
    <property type="entry name" value="L-ALA--D-GLU ENDOPEPTIDASE"/>
    <property type="match status" value="1"/>
</dbReference>
<dbReference type="Pfam" id="PF19353">
    <property type="entry name" value="DUF5930"/>
    <property type="match status" value="1"/>
</dbReference>
<dbReference type="RefSeq" id="WP_199026231.1">
    <property type="nucleotide sequence ID" value="NZ_JAELVR010000013.1"/>
</dbReference>
<feature type="transmembrane region" description="Helical" evidence="4">
    <location>
        <begin position="41"/>
        <end position="63"/>
    </location>
</feature>
<feature type="coiled-coil region" evidence="2">
    <location>
        <begin position="201"/>
        <end position="228"/>
    </location>
</feature>
<protein>
    <submittedName>
        <fullName evidence="7">Peptidoglycan DD-metalloendopeptidase family protein</fullName>
    </submittedName>
</protein>
<keyword evidence="4" id="KW-0812">Transmembrane</keyword>
<dbReference type="Gene3D" id="2.70.70.10">
    <property type="entry name" value="Glucose Permease (Domain IIA)"/>
    <property type="match status" value="1"/>
</dbReference>
<keyword evidence="8" id="KW-1185">Reference proteome</keyword>
<dbReference type="EMBL" id="JAELVR010000013">
    <property type="protein sequence ID" value="MBJ6373355.1"/>
    <property type="molecule type" value="Genomic_DNA"/>
</dbReference>
<sequence length="457" mass="51309">MRTRLAIKTHAILESIFPERRLFLKSDTDTRFIRLRPSTQLVAFTGTAVVVAWAIVATAILLMDGIGAGNFREQARRDQVAYQERLNELSRERDARADEALAAQERFNAALLQISAMQSELLQSETRRHELETGIEVIQSTLRDTMKDNKNVRAQIVALQEQIDPSTDTRMADAGSPVPMTFMADALSRTAEERDQILADAQAALHSAEELEHELKLVNERNDEIFRQLEEAMTISVQPLDKMFRSAGMPTDSILEQVRRGYSGQGGPLTPLSFTTRGEDDPSPDELRANRILSQMDLLNMYRIAAERAPFASPVKSAVRYTSSFGYRRDPKTGGRRMHNGADFAGRPGTNIYATADGVVTFAGWQSGFGRLVRIQHDFGIETYYAHNSRIRVKKGQRVSRGDHISDMGSTGRVTGTHLHYEVRVNGKPVNPMIYIKAARNVFEEQNQRASVQNNDR</sequence>
<evidence type="ECO:0000313" key="8">
    <source>
        <dbReference type="Proteomes" id="UP000619079"/>
    </source>
</evidence>
<evidence type="ECO:0000256" key="2">
    <source>
        <dbReference type="SAM" id="Coils"/>
    </source>
</evidence>
<dbReference type="InterPro" id="IPR045974">
    <property type="entry name" value="DUF5930"/>
</dbReference>
<feature type="region of interest" description="Disordered" evidence="3">
    <location>
        <begin position="262"/>
        <end position="285"/>
    </location>
</feature>